<comment type="similarity">
    <text evidence="2 10 11">Belongs to the TonB-dependent receptor family.</text>
</comment>
<dbReference type="Gene3D" id="2.170.130.10">
    <property type="entry name" value="TonB-dependent receptor, plug domain"/>
    <property type="match status" value="1"/>
</dbReference>
<dbReference type="InterPro" id="IPR000531">
    <property type="entry name" value="Beta-barrel_TonB"/>
</dbReference>
<evidence type="ECO:0000259" key="14">
    <source>
        <dbReference type="Pfam" id="PF07715"/>
    </source>
</evidence>
<dbReference type="NCBIfam" id="TIGR01783">
    <property type="entry name" value="TonB-siderophor"/>
    <property type="match status" value="1"/>
</dbReference>
<proteinExistence type="inferred from homology"/>
<dbReference type="PANTHER" id="PTHR32552">
    <property type="entry name" value="FERRICHROME IRON RECEPTOR-RELATED"/>
    <property type="match status" value="1"/>
</dbReference>
<dbReference type="PANTHER" id="PTHR32552:SF83">
    <property type="entry name" value="BLR3904 PROTEIN"/>
    <property type="match status" value="1"/>
</dbReference>
<protein>
    <submittedName>
        <fullName evidence="15">TonB-dependent siderophore receptor</fullName>
    </submittedName>
</protein>
<evidence type="ECO:0000256" key="9">
    <source>
        <dbReference type="ARBA" id="ARBA00023237"/>
    </source>
</evidence>
<evidence type="ECO:0000256" key="2">
    <source>
        <dbReference type="ARBA" id="ARBA00009810"/>
    </source>
</evidence>
<evidence type="ECO:0000256" key="6">
    <source>
        <dbReference type="ARBA" id="ARBA00023077"/>
    </source>
</evidence>
<organism evidence="15 16">
    <name type="scientific">Roseateles agri</name>
    <dbReference type="NCBI Taxonomy" id="3098619"/>
    <lineage>
        <taxon>Bacteria</taxon>
        <taxon>Pseudomonadati</taxon>
        <taxon>Pseudomonadota</taxon>
        <taxon>Betaproteobacteria</taxon>
        <taxon>Burkholderiales</taxon>
        <taxon>Sphaerotilaceae</taxon>
        <taxon>Roseateles</taxon>
    </lineage>
</organism>
<sequence length="739" mass="78227">MKRRTPVATALLTLFAAPAVWAQQVPATPAPPAAAASATGELARVVVEGESAKEFAGTSSTKLGADLRDVPQSVTVLNKSLLESQGATSLADALRNVPGITLGGAEGGQIGNNINLNGFTARTDIYLDGFRDRGQYYRDTFALDAVEVMMGPSSMLFGRGSTGGAINQVSKRPTLKGSTELGASVTTNGMVRATLDHDQAIGSDAAVRVAVMGQSGRPTTRDEMKNRDFGIAPSITVGIGSPTQITLSALLQHNHDMPDYGFSPLNGRPVQVDRNAFYGFTDDHTTQDVGALNALVEHKISATSSLRNQTQYSNVRVNAVETASQGLGTVGAGGFTPLSPAGISALPLDQLWTRLQSHDRVIKDTSIFNQTDLTASATTGGVTHRLLFGAEVGHDSYSNQAYYRNGSCNGVALNPATGTSGYAACAPLLDPTYTASPDTAPSKAGNLSTSGATTLGAYVNDTLEFNDQFKFVGGLRYDRFSATVNNTITSATAPARIEQTVHFTSVRLGPLWQPTDSQSYYLSYSTSFNPSLEQLTNTTGGTAPLPPEKNTAYEVGGKWEPYKGLLALNASAFQITQDNARNQDVSGNYTATGTVRVRGARLGASGQLAHGWKVFAGYSYLDASIVHAIAVGTEGMVPGNTPKNTATLWSTYEVAPHWQLGGGAVAMSSRFLNNTDTVKVPGYVRLDATLGYHQHDYDIRLNLFNLANKYYYDALIQSDGGRAVPGTGRSAMISGTYRF</sequence>
<dbReference type="Pfam" id="PF07715">
    <property type="entry name" value="Plug"/>
    <property type="match status" value="1"/>
</dbReference>
<dbReference type="PROSITE" id="PS52016">
    <property type="entry name" value="TONB_DEPENDENT_REC_3"/>
    <property type="match status" value="1"/>
</dbReference>
<evidence type="ECO:0000259" key="13">
    <source>
        <dbReference type="Pfam" id="PF00593"/>
    </source>
</evidence>
<evidence type="ECO:0000256" key="11">
    <source>
        <dbReference type="RuleBase" id="RU003357"/>
    </source>
</evidence>
<keyword evidence="5 10" id="KW-0812">Transmembrane</keyword>
<dbReference type="Gene3D" id="2.40.170.20">
    <property type="entry name" value="TonB-dependent receptor, beta-barrel domain"/>
    <property type="match status" value="1"/>
</dbReference>
<evidence type="ECO:0000256" key="8">
    <source>
        <dbReference type="ARBA" id="ARBA00023170"/>
    </source>
</evidence>
<keyword evidence="8 15" id="KW-0675">Receptor</keyword>
<evidence type="ECO:0000256" key="4">
    <source>
        <dbReference type="ARBA" id="ARBA00022452"/>
    </source>
</evidence>
<evidence type="ECO:0000256" key="5">
    <source>
        <dbReference type="ARBA" id="ARBA00022692"/>
    </source>
</evidence>
<comment type="caution">
    <text evidence="15">The sequence shown here is derived from an EMBL/GenBank/DDBJ whole genome shotgun (WGS) entry which is preliminary data.</text>
</comment>
<dbReference type="SUPFAM" id="SSF56935">
    <property type="entry name" value="Porins"/>
    <property type="match status" value="1"/>
</dbReference>
<comment type="subcellular location">
    <subcellularLocation>
        <location evidence="1 10">Cell outer membrane</location>
        <topology evidence="1 10">Multi-pass membrane protein</topology>
    </subcellularLocation>
</comment>
<dbReference type="Proteomes" id="UP001285263">
    <property type="component" value="Unassembled WGS sequence"/>
</dbReference>
<accession>A0ABU5DD73</accession>
<keyword evidence="6 11" id="KW-0798">TonB box</keyword>
<dbReference type="Pfam" id="PF00593">
    <property type="entry name" value="TonB_dep_Rec_b-barrel"/>
    <property type="match status" value="1"/>
</dbReference>
<dbReference type="InterPro" id="IPR036942">
    <property type="entry name" value="Beta-barrel_TonB_sf"/>
</dbReference>
<dbReference type="InterPro" id="IPR039426">
    <property type="entry name" value="TonB-dep_rcpt-like"/>
</dbReference>
<dbReference type="RefSeq" id="WP_320421620.1">
    <property type="nucleotide sequence ID" value="NZ_JAXCLA010000002.1"/>
</dbReference>
<dbReference type="CDD" id="cd01347">
    <property type="entry name" value="ligand_gated_channel"/>
    <property type="match status" value="1"/>
</dbReference>
<feature type="chain" id="PRO_5045333065" evidence="12">
    <location>
        <begin position="23"/>
        <end position="739"/>
    </location>
</feature>
<evidence type="ECO:0000256" key="10">
    <source>
        <dbReference type="PROSITE-ProRule" id="PRU01360"/>
    </source>
</evidence>
<evidence type="ECO:0000256" key="7">
    <source>
        <dbReference type="ARBA" id="ARBA00023136"/>
    </source>
</evidence>
<name>A0ABU5DD73_9BURK</name>
<keyword evidence="9 10" id="KW-0998">Cell outer membrane</keyword>
<evidence type="ECO:0000313" key="16">
    <source>
        <dbReference type="Proteomes" id="UP001285263"/>
    </source>
</evidence>
<reference evidence="15 16" key="1">
    <citation type="submission" date="2023-11" db="EMBL/GenBank/DDBJ databases">
        <title>Paucibacter sp. nov., isolated from fresh soil in Korea.</title>
        <authorList>
            <person name="Le N.T.T."/>
        </authorList>
    </citation>
    <scope>NUCLEOTIDE SEQUENCE [LARGE SCALE GENOMIC DNA]</scope>
    <source>
        <strain evidence="15 16">R3-3</strain>
    </source>
</reference>
<evidence type="ECO:0000256" key="1">
    <source>
        <dbReference type="ARBA" id="ARBA00004571"/>
    </source>
</evidence>
<keyword evidence="4 10" id="KW-1134">Transmembrane beta strand</keyword>
<dbReference type="InterPro" id="IPR012910">
    <property type="entry name" value="Plug_dom"/>
</dbReference>
<keyword evidence="12" id="KW-0732">Signal</keyword>
<keyword evidence="16" id="KW-1185">Reference proteome</keyword>
<dbReference type="InterPro" id="IPR010105">
    <property type="entry name" value="TonB_sidphr_rcpt"/>
</dbReference>
<keyword evidence="7 10" id="KW-0472">Membrane</keyword>
<dbReference type="InterPro" id="IPR037066">
    <property type="entry name" value="Plug_dom_sf"/>
</dbReference>
<keyword evidence="3 10" id="KW-0813">Transport</keyword>
<feature type="signal peptide" evidence="12">
    <location>
        <begin position="1"/>
        <end position="22"/>
    </location>
</feature>
<evidence type="ECO:0000313" key="15">
    <source>
        <dbReference type="EMBL" id="MDY0743700.1"/>
    </source>
</evidence>
<feature type="domain" description="TonB-dependent receptor plug" evidence="14">
    <location>
        <begin position="67"/>
        <end position="165"/>
    </location>
</feature>
<dbReference type="EMBL" id="JAXCLA010000002">
    <property type="protein sequence ID" value="MDY0743700.1"/>
    <property type="molecule type" value="Genomic_DNA"/>
</dbReference>
<gene>
    <name evidence="15" type="ORF">SNE35_04250</name>
</gene>
<evidence type="ECO:0000256" key="12">
    <source>
        <dbReference type="SAM" id="SignalP"/>
    </source>
</evidence>
<feature type="domain" description="TonB-dependent receptor-like beta-barrel" evidence="13">
    <location>
        <begin position="254"/>
        <end position="706"/>
    </location>
</feature>
<evidence type="ECO:0000256" key="3">
    <source>
        <dbReference type="ARBA" id="ARBA00022448"/>
    </source>
</evidence>